<dbReference type="PROSITE" id="PS50903">
    <property type="entry name" value="RUBREDOXIN_LIKE"/>
    <property type="match status" value="1"/>
</dbReference>
<dbReference type="EMBL" id="FNZK01000006">
    <property type="protein sequence ID" value="SEJ37692.1"/>
    <property type="molecule type" value="Genomic_DNA"/>
</dbReference>
<evidence type="ECO:0000313" key="3">
    <source>
        <dbReference type="EMBL" id="SEJ37692.1"/>
    </source>
</evidence>
<evidence type="ECO:0000259" key="2">
    <source>
        <dbReference type="PROSITE" id="PS50903"/>
    </source>
</evidence>
<feature type="domain" description="Rubredoxin-like" evidence="2">
    <location>
        <begin position="2"/>
        <end position="36"/>
    </location>
</feature>
<gene>
    <name evidence="3" type="ORF">SAMN05660742_106172</name>
</gene>
<accession>A0A1H6YKG1</accession>
<dbReference type="STRING" id="84035.SAMN05660742_106172"/>
<evidence type="ECO:0000256" key="1">
    <source>
        <dbReference type="ARBA" id="ARBA00001965"/>
    </source>
</evidence>
<evidence type="ECO:0000313" key="4">
    <source>
        <dbReference type="Proteomes" id="UP000199662"/>
    </source>
</evidence>
<comment type="cofactor">
    <cofactor evidence="1">
        <name>Fe(3+)</name>
        <dbReference type="ChEBI" id="CHEBI:29034"/>
    </cofactor>
</comment>
<dbReference type="Pfam" id="PF21349">
    <property type="entry name" value="RUBY_RBDX"/>
    <property type="match status" value="1"/>
</dbReference>
<dbReference type="AlphaFoldDB" id="A0A1H6YKG1"/>
<dbReference type="InterPro" id="IPR048574">
    <property type="entry name" value="RUBY_RBDX"/>
</dbReference>
<dbReference type="SUPFAM" id="SSF57802">
    <property type="entry name" value="Rubredoxin-like"/>
    <property type="match status" value="1"/>
</dbReference>
<dbReference type="RefSeq" id="WP_019554387.1">
    <property type="nucleotide sequence ID" value="NZ_FNZK01000006.1"/>
</dbReference>
<dbReference type="GO" id="GO:0005506">
    <property type="term" value="F:iron ion binding"/>
    <property type="evidence" value="ECO:0007669"/>
    <property type="project" value="InterPro"/>
</dbReference>
<sequence>MKKLFKCSVCNFIWEGEDAPAVCPKCGQPHEKFVELTPEQAALVYKSEKTNDIHMKIVTLVDKMIEVSKQGIILDLDPACVAGFKAAIEEGYIIKQRSKAEIENHIGKGKW</sequence>
<dbReference type="Proteomes" id="UP000199662">
    <property type="component" value="Unassembled WGS sequence"/>
</dbReference>
<keyword evidence="4" id="KW-1185">Reference proteome</keyword>
<organism evidence="3 4">
    <name type="scientific">Propionispira arboris</name>
    <dbReference type="NCBI Taxonomy" id="84035"/>
    <lineage>
        <taxon>Bacteria</taxon>
        <taxon>Bacillati</taxon>
        <taxon>Bacillota</taxon>
        <taxon>Negativicutes</taxon>
        <taxon>Selenomonadales</taxon>
        <taxon>Selenomonadaceae</taxon>
        <taxon>Propionispira</taxon>
    </lineage>
</organism>
<protein>
    <recommendedName>
        <fullName evidence="2">Rubredoxin-like domain-containing protein</fullName>
    </recommendedName>
</protein>
<name>A0A1H6YKG1_9FIRM</name>
<dbReference type="InterPro" id="IPR024934">
    <property type="entry name" value="Rubredoxin-like_dom"/>
</dbReference>
<reference evidence="3 4" key="1">
    <citation type="submission" date="2016-10" db="EMBL/GenBank/DDBJ databases">
        <authorList>
            <person name="de Groot N.N."/>
        </authorList>
    </citation>
    <scope>NUCLEOTIDE SEQUENCE [LARGE SCALE GENOMIC DNA]</scope>
    <source>
        <strain evidence="3 4">DSM 2179</strain>
    </source>
</reference>
<proteinExistence type="predicted"/>
<dbReference type="Gene3D" id="2.20.28.10">
    <property type="match status" value="1"/>
</dbReference>